<protein>
    <submittedName>
        <fullName evidence="1">Uncharacterized protein</fullName>
    </submittedName>
</protein>
<organism evidence="1">
    <name type="scientific">viral metagenome</name>
    <dbReference type="NCBI Taxonomy" id="1070528"/>
    <lineage>
        <taxon>unclassified sequences</taxon>
        <taxon>metagenomes</taxon>
        <taxon>organismal metagenomes</taxon>
    </lineage>
</organism>
<dbReference type="EMBL" id="MT142693">
    <property type="protein sequence ID" value="QJA87276.1"/>
    <property type="molecule type" value="Genomic_DNA"/>
</dbReference>
<accession>A0A6M3KYK5</accession>
<sequence length="84" mass="9283">MDPRYMILALRAGETRPWKARSARTIREARSIAYRLARAMRCGGNTARPMWCEGRSWHPHPDAPGRAPVGGYDAGLGGGTVIYL</sequence>
<evidence type="ECO:0000313" key="1">
    <source>
        <dbReference type="EMBL" id="QJA87276.1"/>
    </source>
</evidence>
<proteinExistence type="predicted"/>
<reference evidence="1" key="1">
    <citation type="submission" date="2020-03" db="EMBL/GenBank/DDBJ databases">
        <title>The deep terrestrial virosphere.</title>
        <authorList>
            <person name="Holmfeldt K."/>
            <person name="Nilsson E."/>
            <person name="Simone D."/>
            <person name="Lopez-Fernandez M."/>
            <person name="Wu X."/>
            <person name="de Brujin I."/>
            <person name="Lundin D."/>
            <person name="Andersson A."/>
            <person name="Bertilsson S."/>
            <person name="Dopson M."/>
        </authorList>
    </citation>
    <scope>NUCLEOTIDE SEQUENCE</scope>
    <source>
        <strain evidence="1">MM415B03023</strain>
    </source>
</reference>
<gene>
    <name evidence="1" type="ORF">MM415B03023_0010</name>
</gene>
<dbReference type="AlphaFoldDB" id="A0A6M3KYK5"/>
<name>A0A6M3KYK5_9ZZZZ</name>